<keyword evidence="3" id="KW-0238">DNA-binding</keyword>
<evidence type="ECO:0000256" key="1">
    <source>
        <dbReference type="ARBA" id="ARBA00022491"/>
    </source>
</evidence>
<name>A0A0C1Q1P5_9LACO</name>
<evidence type="ECO:0000313" key="7">
    <source>
        <dbReference type="EMBL" id="QFX93042.1"/>
    </source>
</evidence>
<dbReference type="InterPro" id="IPR047057">
    <property type="entry name" value="MerR_fam"/>
</dbReference>
<dbReference type="SMART" id="SM00422">
    <property type="entry name" value="HTH_MERR"/>
    <property type="match status" value="1"/>
</dbReference>
<dbReference type="GO" id="GO:0003700">
    <property type="term" value="F:DNA-binding transcription factor activity"/>
    <property type="evidence" value="ECO:0007669"/>
    <property type="project" value="InterPro"/>
</dbReference>
<evidence type="ECO:0000259" key="5">
    <source>
        <dbReference type="PROSITE" id="PS50937"/>
    </source>
</evidence>
<dbReference type="PROSITE" id="PS50937">
    <property type="entry name" value="HTH_MERR_2"/>
    <property type="match status" value="1"/>
</dbReference>
<evidence type="ECO:0000313" key="9">
    <source>
        <dbReference type="Proteomes" id="UP000327194"/>
    </source>
</evidence>
<dbReference type="KEGG" id="lfv:LF543_05585"/>
<dbReference type="EMBL" id="CP045562">
    <property type="protein sequence ID" value="QFX93042.1"/>
    <property type="molecule type" value="Genomic_DNA"/>
</dbReference>
<organism evidence="6 8">
    <name type="scientific">Fructilactobacillus fructivorans</name>
    <dbReference type="NCBI Taxonomy" id="1614"/>
    <lineage>
        <taxon>Bacteria</taxon>
        <taxon>Bacillati</taxon>
        <taxon>Bacillota</taxon>
        <taxon>Bacilli</taxon>
        <taxon>Lactobacillales</taxon>
        <taxon>Lactobacillaceae</taxon>
        <taxon>Fructilactobacillus</taxon>
    </lineage>
</organism>
<dbReference type="Proteomes" id="UP000327194">
    <property type="component" value="Chromosome"/>
</dbReference>
<keyword evidence="8" id="KW-1185">Reference proteome</keyword>
<keyword evidence="2" id="KW-0805">Transcription regulation</keyword>
<sequence length="127" mass="14862">MSEKVLRKSLAVLPMGTVMKLTSLSSRQIRYYDDQGLVHSKRTSGNRRLYSLENVDQILEIHNYLVEGMTIAQVKRVFEKQRRRKALHDSNQSLSDEDVREYLKDDILKAGRLYDDSDLKQQGKYLK</sequence>
<dbReference type="PATRIC" id="fig|1614.7.peg.935"/>
<keyword evidence="1" id="KW-0678">Repressor</keyword>
<reference evidence="7 9" key="2">
    <citation type="submission" date="2019-10" db="EMBL/GenBank/DDBJ databases">
        <title>Genome sequencing of Lactobacillus fructivorans.</title>
        <authorList>
            <person name="Kim K."/>
        </authorList>
    </citation>
    <scope>NUCLEOTIDE SEQUENCE [LARGE SCALE GENOMIC DNA]</scope>
    <source>
        <strain evidence="7 9">LF543</strain>
    </source>
</reference>
<dbReference type="Proteomes" id="UP000031397">
    <property type="component" value="Unassembled WGS sequence"/>
</dbReference>
<dbReference type="Pfam" id="PF13411">
    <property type="entry name" value="MerR_1"/>
    <property type="match status" value="1"/>
</dbReference>
<dbReference type="EMBL" id="JOJZ01000019">
    <property type="protein sequence ID" value="KID41738.1"/>
    <property type="molecule type" value="Genomic_DNA"/>
</dbReference>
<keyword evidence="4" id="KW-0804">Transcription</keyword>
<evidence type="ECO:0000313" key="8">
    <source>
        <dbReference type="Proteomes" id="UP000031397"/>
    </source>
</evidence>
<evidence type="ECO:0000256" key="4">
    <source>
        <dbReference type="ARBA" id="ARBA00023163"/>
    </source>
</evidence>
<dbReference type="RefSeq" id="WP_010021739.1">
    <property type="nucleotide sequence ID" value="NZ_AZDS01000003.1"/>
</dbReference>
<evidence type="ECO:0000256" key="3">
    <source>
        <dbReference type="ARBA" id="ARBA00023125"/>
    </source>
</evidence>
<protein>
    <submittedName>
        <fullName evidence="6 7">Transcriptional regulator</fullName>
    </submittedName>
</protein>
<dbReference type="OrthoDB" id="9806513at2"/>
<proteinExistence type="predicted"/>
<dbReference type="Gene3D" id="1.10.1660.10">
    <property type="match status" value="1"/>
</dbReference>
<dbReference type="InterPro" id="IPR009061">
    <property type="entry name" value="DNA-bd_dom_put_sf"/>
</dbReference>
<dbReference type="PROSITE" id="PS00552">
    <property type="entry name" value="HTH_MERR_1"/>
    <property type="match status" value="1"/>
</dbReference>
<dbReference type="GO" id="GO:0003677">
    <property type="term" value="F:DNA binding"/>
    <property type="evidence" value="ECO:0007669"/>
    <property type="project" value="UniProtKB-KW"/>
</dbReference>
<gene>
    <name evidence="7" type="ORF">LF543_05585</name>
    <name evidence="6" type="ORF">LfDm3_0980</name>
</gene>
<dbReference type="GeneID" id="74913648"/>
<dbReference type="SUPFAM" id="SSF46955">
    <property type="entry name" value="Putative DNA-binding domain"/>
    <property type="match status" value="1"/>
</dbReference>
<dbReference type="PANTHER" id="PTHR30204:SF65">
    <property type="entry name" value="HTH-TYPE TRANSCRIPTIONAL REGULATOR TNRA"/>
    <property type="match status" value="1"/>
</dbReference>
<evidence type="ECO:0000313" key="6">
    <source>
        <dbReference type="EMBL" id="KID41738.1"/>
    </source>
</evidence>
<reference evidence="6 8" key="1">
    <citation type="submission" date="2014-06" db="EMBL/GenBank/DDBJ databases">
        <title>Functional and comparative genomic analyses of the Drosophila gut microbiota identify candidate symbiosis factors.</title>
        <authorList>
            <person name="Newell P.D."/>
            <person name="Chaston J.M."/>
            <person name="Douglas A.E."/>
        </authorList>
    </citation>
    <scope>NUCLEOTIDE SEQUENCE [LARGE SCALE GENOMIC DNA]</scope>
    <source>
        <strain evidence="6 8">DmCS_002</strain>
    </source>
</reference>
<accession>A0A0C1Q1P5</accession>
<evidence type="ECO:0000256" key="2">
    <source>
        <dbReference type="ARBA" id="ARBA00023015"/>
    </source>
</evidence>
<feature type="domain" description="HTH merR-type" evidence="5">
    <location>
        <begin position="12"/>
        <end position="80"/>
    </location>
</feature>
<dbReference type="InterPro" id="IPR000551">
    <property type="entry name" value="MerR-type_HTH_dom"/>
</dbReference>
<dbReference type="AlphaFoldDB" id="A0A0C1Q1P5"/>
<dbReference type="PANTHER" id="PTHR30204">
    <property type="entry name" value="REDOX-CYCLING DRUG-SENSING TRANSCRIPTIONAL ACTIVATOR SOXR"/>
    <property type="match status" value="1"/>
</dbReference>